<proteinExistence type="predicted"/>
<dbReference type="AlphaFoldDB" id="A0AAE0F316"/>
<organism evidence="1 2">
    <name type="scientific">Cymbomonas tetramitiformis</name>
    <dbReference type="NCBI Taxonomy" id="36881"/>
    <lineage>
        <taxon>Eukaryota</taxon>
        <taxon>Viridiplantae</taxon>
        <taxon>Chlorophyta</taxon>
        <taxon>Pyramimonadophyceae</taxon>
        <taxon>Pyramimonadales</taxon>
        <taxon>Pyramimonadaceae</taxon>
        <taxon>Cymbomonas</taxon>
    </lineage>
</organism>
<dbReference type="Proteomes" id="UP001190700">
    <property type="component" value="Unassembled WGS sequence"/>
</dbReference>
<keyword evidence="2" id="KW-1185">Reference proteome</keyword>
<dbReference type="EMBL" id="LGRX02027266">
    <property type="protein sequence ID" value="KAK3249532.1"/>
    <property type="molecule type" value="Genomic_DNA"/>
</dbReference>
<evidence type="ECO:0000313" key="1">
    <source>
        <dbReference type="EMBL" id="KAK3249532.1"/>
    </source>
</evidence>
<accession>A0AAE0F316</accession>
<gene>
    <name evidence="1" type="ORF">CYMTET_41038</name>
</gene>
<evidence type="ECO:0000313" key="2">
    <source>
        <dbReference type="Proteomes" id="UP001190700"/>
    </source>
</evidence>
<reference evidence="1 2" key="1">
    <citation type="journal article" date="2015" name="Genome Biol. Evol.">
        <title>Comparative Genomics of a Bacterivorous Green Alga Reveals Evolutionary Causalities and Consequences of Phago-Mixotrophic Mode of Nutrition.</title>
        <authorList>
            <person name="Burns J.A."/>
            <person name="Paasch A."/>
            <person name="Narechania A."/>
            <person name="Kim E."/>
        </authorList>
    </citation>
    <scope>NUCLEOTIDE SEQUENCE [LARGE SCALE GENOMIC DNA]</scope>
    <source>
        <strain evidence="1 2">PLY_AMNH</strain>
    </source>
</reference>
<protein>
    <submittedName>
        <fullName evidence="1">Uncharacterized protein</fullName>
    </submittedName>
</protein>
<name>A0AAE0F316_9CHLO</name>
<sequence length="139" mass="15613">MDTELEAEIARFTSLRRTAAKDPQYRDALGNFNLLGFWYEHRVVLRVHCACFRADVGCLKATSANVECTFSAVGTLLADFHSHNLGSALLEAYMIIRGNWKYTFLRPTSKEIQVGYVKKYGAVSSVEEESGEDGDYESD</sequence>
<comment type="caution">
    <text evidence="1">The sequence shown here is derived from an EMBL/GenBank/DDBJ whole genome shotgun (WGS) entry which is preliminary data.</text>
</comment>